<dbReference type="EC" id="4.1.1.94" evidence="7"/>
<evidence type="ECO:0000256" key="12">
    <source>
        <dbReference type="ARBA" id="ARBA00056546"/>
    </source>
</evidence>
<evidence type="ECO:0000256" key="11">
    <source>
        <dbReference type="ARBA" id="ARBA00047446"/>
    </source>
</evidence>
<evidence type="ECO:0000256" key="8">
    <source>
        <dbReference type="ARBA" id="ARBA00039903"/>
    </source>
</evidence>
<dbReference type="eggNOG" id="COG1024">
    <property type="taxonomic scope" value="Bacteria"/>
</dbReference>
<keyword evidence="15" id="KW-1185">Reference proteome</keyword>
<dbReference type="GO" id="GO:0006635">
    <property type="term" value="P:fatty acid beta-oxidation"/>
    <property type="evidence" value="ECO:0007669"/>
    <property type="project" value="TreeGrafter"/>
</dbReference>
<dbReference type="InterPro" id="IPR029045">
    <property type="entry name" value="ClpP/crotonase-like_dom_sf"/>
</dbReference>
<comment type="function">
    <text evidence="12">Decarboxylates ethylmalonyl-CoA, a potentially toxic metabolite, to form butyryl-CoA, suggesting it might be involved in metabolite proofreading. Acts preferentially on (S)-ethylmalonyl-CoA but also has some activity on the (R)-isomer. Also has methylmalonyl-CoA decarboxylase activity at lower level.</text>
</comment>
<dbReference type="PANTHER" id="PTHR11941">
    <property type="entry name" value="ENOYL-COA HYDRATASE-RELATED"/>
    <property type="match status" value="1"/>
</dbReference>
<gene>
    <name evidence="14" type="ORF">N781_12770</name>
</gene>
<dbReference type="PANTHER" id="PTHR11941:SF27">
    <property type="entry name" value="ETHYLMALONYL-COA DECARBOXYLASE"/>
    <property type="match status" value="1"/>
</dbReference>
<name>A0A0A5GQ23_9BACI</name>
<comment type="catalytic activity">
    <reaction evidence="5">
        <text>(2S)-ethylmalonyl-CoA + H(+) = butanoyl-CoA + CO2</text>
        <dbReference type="Rhea" id="RHEA:32131"/>
        <dbReference type="ChEBI" id="CHEBI:15378"/>
        <dbReference type="ChEBI" id="CHEBI:16526"/>
        <dbReference type="ChEBI" id="CHEBI:57371"/>
        <dbReference type="ChEBI" id="CHEBI:60909"/>
        <dbReference type="EC" id="4.1.1.94"/>
    </reaction>
    <physiologicalReaction direction="left-to-right" evidence="5">
        <dbReference type="Rhea" id="RHEA:32132"/>
    </physiologicalReaction>
</comment>
<protein>
    <recommendedName>
        <fullName evidence="8">Ethylmalonyl-CoA decarboxylase</fullName>
        <ecNumber evidence="7">4.1.1.94</ecNumber>
    </recommendedName>
    <alternativeName>
        <fullName evidence="10">Enoyl-CoA hydratase domain-containing protein 1</fullName>
    </alternativeName>
    <alternativeName>
        <fullName evidence="9">Methylmalonyl-CoA decarboxylase</fullName>
    </alternativeName>
</protein>
<comment type="caution">
    <text evidence="14">The sequence shown here is derived from an EMBL/GenBank/DDBJ whole genome shotgun (WGS) entry which is preliminary data.</text>
</comment>
<comment type="catalytic activity">
    <reaction evidence="11">
        <text>(S)-methylmalonyl-CoA + H(+) = propanoyl-CoA + CO2</text>
        <dbReference type="Rhea" id="RHEA:61340"/>
        <dbReference type="ChEBI" id="CHEBI:15378"/>
        <dbReference type="ChEBI" id="CHEBI:16526"/>
        <dbReference type="ChEBI" id="CHEBI:57327"/>
        <dbReference type="ChEBI" id="CHEBI:57392"/>
        <dbReference type="EC" id="4.1.1.94"/>
    </reaction>
    <physiologicalReaction direction="left-to-right" evidence="11">
        <dbReference type="Rhea" id="RHEA:61341"/>
    </physiologicalReaction>
</comment>
<evidence type="ECO:0000313" key="15">
    <source>
        <dbReference type="Proteomes" id="UP000030528"/>
    </source>
</evidence>
<evidence type="ECO:0000256" key="10">
    <source>
        <dbReference type="ARBA" id="ARBA00042182"/>
    </source>
</evidence>
<comment type="subcellular location">
    <subcellularLocation>
        <location evidence="1">Cytoplasm</location>
        <location evidence="1">Cytosol</location>
    </subcellularLocation>
</comment>
<dbReference type="STRING" id="1385510.GCA_000425205_01217"/>
<dbReference type="Gene3D" id="3.90.226.10">
    <property type="entry name" value="2-enoyl-CoA Hydratase, Chain A, domain 1"/>
    <property type="match status" value="1"/>
</dbReference>
<dbReference type="PROSITE" id="PS00166">
    <property type="entry name" value="ENOYL_COA_HYDRATASE"/>
    <property type="match status" value="1"/>
</dbReference>
<evidence type="ECO:0000256" key="3">
    <source>
        <dbReference type="ARBA" id="ARBA00022490"/>
    </source>
</evidence>
<dbReference type="Pfam" id="PF00378">
    <property type="entry name" value="ECH_1"/>
    <property type="match status" value="1"/>
</dbReference>
<reference evidence="14 15" key="1">
    <citation type="submission" date="2013-08" db="EMBL/GenBank/DDBJ databases">
        <authorList>
            <person name="Huang J."/>
            <person name="Wang G."/>
        </authorList>
    </citation>
    <scope>NUCLEOTIDE SEQUENCE [LARGE SCALE GENOMIC DNA]</scope>
    <source>
        <strain evidence="14 15">JSM 076056</strain>
    </source>
</reference>
<dbReference type="AlphaFoldDB" id="A0A0A5GQ23"/>
<proteinExistence type="inferred from homology"/>
<dbReference type="SUPFAM" id="SSF52096">
    <property type="entry name" value="ClpP/crotonase"/>
    <property type="match status" value="1"/>
</dbReference>
<dbReference type="GO" id="GO:0005829">
    <property type="term" value="C:cytosol"/>
    <property type="evidence" value="ECO:0007669"/>
    <property type="project" value="UniProtKB-SubCell"/>
</dbReference>
<evidence type="ECO:0000256" key="6">
    <source>
        <dbReference type="ARBA" id="ARBA00036541"/>
    </source>
</evidence>
<dbReference type="GO" id="GO:0004492">
    <property type="term" value="F:methyl/ethyl malonyl-CoA decarboxylase activity"/>
    <property type="evidence" value="ECO:0007669"/>
    <property type="project" value="UniProtKB-EC"/>
</dbReference>
<dbReference type="InterPro" id="IPR001753">
    <property type="entry name" value="Enoyl-CoA_hydra/iso"/>
</dbReference>
<evidence type="ECO:0000256" key="9">
    <source>
        <dbReference type="ARBA" id="ARBA00042052"/>
    </source>
</evidence>
<evidence type="ECO:0000256" key="7">
    <source>
        <dbReference type="ARBA" id="ARBA00038883"/>
    </source>
</evidence>
<evidence type="ECO:0000256" key="13">
    <source>
        <dbReference type="RuleBase" id="RU003707"/>
    </source>
</evidence>
<keyword evidence="3" id="KW-0963">Cytoplasm</keyword>
<keyword evidence="4" id="KW-0456">Lyase</keyword>
<dbReference type="CDD" id="cd06558">
    <property type="entry name" value="crotonase-like"/>
    <property type="match status" value="1"/>
</dbReference>
<comment type="similarity">
    <text evidence="2 13">Belongs to the enoyl-CoA hydratase/isomerase family.</text>
</comment>
<comment type="catalytic activity">
    <reaction evidence="6">
        <text>(2R)-ethylmalonyl-CoA + H(+) = butanoyl-CoA + CO2</text>
        <dbReference type="Rhea" id="RHEA:59540"/>
        <dbReference type="ChEBI" id="CHEBI:15378"/>
        <dbReference type="ChEBI" id="CHEBI:16526"/>
        <dbReference type="ChEBI" id="CHEBI:57371"/>
        <dbReference type="ChEBI" id="CHEBI:85316"/>
        <dbReference type="EC" id="4.1.1.94"/>
    </reaction>
    <physiologicalReaction direction="left-to-right" evidence="6">
        <dbReference type="Rhea" id="RHEA:59541"/>
    </physiologicalReaction>
</comment>
<evidence type="ECO:0000313" key="14">
    <source>
        <dbReference type="EMBL" id="KGX93275.1"/>
    </source>
</evidence>
<dbReference type="EMBL" id="AVPE01000003">
    <property type="protein sequence ID" value="KGX93275.1"/>
    <property type="molecule type" value="Genomic_DNA"/>
</dbReference>
<evidence type="ECO:0000256" key="5">
    <source>
        <dbReference type="ARBA" id="ARBA00036343"/>
    </source>
</evidence>
<evidence type="ECO:0000256" key="2">
    <source>
        <dbReference type="ARBA" id="ARBA00005254"/>
    </source>
</evidence>
<evidence type="ECO:0000256" key="4">
    <source>
        <dbReference type="ARBA" id="ARBA00023239"/>
    </source>
</evidence>
<evidence type="ECO:0000256" key="1">
    <source>
        <dbReference type="ARBA" id="ARBA00004514"/>
    </source>
</evidence>
<sequence length="231" mass="25905">MDRPQVKNAVSFDMVGELKEAFQGIKEDDSVKLLTLTGAGDVFCSGGDLHDFHGDLGEQNAFQMLYGMKEVLYELARFPIPTVALLNGPARGGGTELATACDFRYIKEGVTCGFTQGDLGLTTGWGGGTLLYHRIPNLHAYHWLLSSSLYDSNKLIDIGWVQGTYVDDVLEQLKPYTDKTVEQVRIFKQQYIRQQLPLSISTEMDEEVRRCSMVWDTPEHKEAIQKFLSAE</sequence>
<organism evidence="14 15">
    <name type="scientific">Pontibacillus halophilus JSM 076056 = DSM 19796</name>
    <dbReference type="NCBI Taxonomy" id="1385510"/>
    <lineage>
        <taxon>Bacteria</taxon>
        <taxon>Bacillati</taxon>
        <taxon>Bacillota</taxon>
        <taxon>Bacilli</taxon>
        <taxon>Bacillales</taxon>
        <taxon>Bacillaceae</taxon>
        <taxon>Pontibacillus</taxon>
    </lineage>
</organism>
<dbReference type="InterPro" id="IPR018376">
    <property type="entry name" value="Enoyl-CoA_hyd/isom_CS"/>
</dbReference>
<accession>A0A0A5GQ23</accession>
<dbReference type="Proteomes" id="UP000030528">
    <property type="component" value="Unassembled WGS sequence"/>
</dbReference>